<keyword evidence="2" id="KW-1185">Reference proteome</keyword>
<organism evidence="1 2">
    <name type="scientific">Roseimaritima ulvae</name>
    <dbReference type="NCBI Taxonomy" id="980254"/>
    <lineage>
        <taxon>Bacteria</taxon>
        <taxon>Pseudomonadati</taxon>
        <taxon>Planctomycetota</taxon>
        <taxon>Planctomycetia</taxon>
        <taxon>Pirellulales</taxon>
        <taxon>Pirellulaceae</taxon>
        <taxon>Roseimaritima</taxon>
    </lineage>
</organism>
<protein>
    <submittedName>
        <fullName evidence="1">Uncharacterized protein</fullName>
    </submittedName>
</protein>
<accession>A0A5B9QGU3</accession>
<dbReference type="AlphaFoldDB" id="A0A5B9QGU3"/>
<dbReference type="EMBL" id="CP042914">
    <property type="protein sequence ID" value="QEG38268.1"/>
    <property type="molecule type" value="Genomic_DNA"/>
</dbReference>
<evidence type="ECO:0000313" key="2">
    <source>
        <dbReference type="Proteomes" id="UP000325286"/>
    </source>
</evidence>
<evidence type="ECO:0000313" key="1">
    <source>
        <dbReference type="EMBL" id="QEG38268.1"/>
    </source>
</evidence>
<sequence>MDPPTADRYRIVFVVVAARTPNAQPQKILANVIDHVFVHQVNVVIDVVPKASCDGQVSGGDHAFAVGCRGLIMTYKVAGQLQPHKIIKCQIAVECVDHPVAITPGMGQGTIGVFTRGVRITHHVQPMPPPFFTVLRRSQQAIDQRCQRVLRGIGNKPFDFLGRPNKQAWRGLAEYQGRVRPPP</sequence>
<gene>
    <name evidence="1" type="ORF">UC8_02230</name>
</gene>
<dbReference type="Proteomes" id="UP000325286">
    <property type="component" value="Chromosome"/>
</dbReference>
<reference evidence="1 2" key="1">
    <citation type="submission" date="2019-08" db="EMBL/GenBank/DDBJ databases">
        <title>Deep-cultivation of Planctomycetes and their phenomic and genomic characterization uncovers novel biology.</title>
        <authorList>
            <person name="Wiegand S."/>
            <person name="Jogler M."/>
            <person name="Boedeker C."/>
            <person name="Pinto D."/>
            <person name="Vollmers J."/>
            <person name="Rivas-Marin E."/>
            <person name="Kohn T."/>
            <person name="Peeters S.H."/>
            <person name="Heuer A."/>
            <person name="Rast P."/>
            <person name="Oberbeckmann S."/>
            <person name="Bunk B."/>
            <person name="Jeske O."/>
            <person name="Meyerdierks A."/>
            <person name="Storesund J.E."/>
            <person name="Kallscheuer N."/>
            <person name="Luecker S."/>
            <person name="Lage O.M."/>
            <person name="Pohl T."/>
            <person name="Merkel B.J."/>
            <person name="Hornburger P."/>
            <person name="Mueller R.-W."/>
            <person name="Bruemmer F."/>
            <person name="Labrenz M."/>
            <person name="Spormann A.M."/>
            <person name="Op den Camp H."/>
            <person name="Overmann J."/>
            <person name="Amann R."/>
            <person name="Jetten M.S.M."/>
            <person name="Mascher T."/>
            <person name="Medema M.H."/>
            <person name="Devos D.P."/>
            <person name="Kaster A.-K."/>
            <person name="Ovreas L."/>
            <person name="Rohde M."/>
            <person name="Galperin M.Y."/>
            <person name="Jogler C."/>
        </authorList>
    </citation>
    <scope>NUCLEOTIDE SEQUENCE [LARGE SCALE GENOMIC DNA]</scope>
    <source>
        <strain evidence="1 2">UC8</strain>
    </source>
</reference>
<name>A0A5B9QGU3_9BACT</name>
<dbReference type="KEGG" id="rul:UC8_02230"/>
<proteinExistence type="predicted"/>